<feature type="transmembrane region" description="Helical" evidence="9">
    <location>
        <begin position="21"/>
        <end position="48"/>
    </location>
</feature>
<evidence type="ECO:0000256" key="6">
    <source>
        <dbReference type="ARBA" id="ARBA00022989"/>
    </source>
</evidence>
<comment type="similarity">
    <text evidence="2 9">Belongs to the ABC-2 integral membrane protein family.</text>
</comment>
<keyword evidence="12" id="KW-1185">Reference proteome</keyword>
<evidence type="ECO:0000256" key="3">
    <source>
        <dbReference type="ARBA" id="ARBA00022448"/>
    </source>
</evidence>
<evidence type="ECO:0000313" key="12">
    <source>
        <dbReference type="Proteomes" id="UP001501523"/>
    </source>
</evidence>
<feature type="transmembrane region" description="Helical" evidence="9">
    <location>
        <begin position="134"/>
        <end position="156"/>
    </location>
</feature>
<comment type="caution">
    <text evidence="9">Lacks conserved residue(s) required for the propagation of feature annotation.</text>
</comment>
<keyword evidence="7" id="KW-0625">Polysaccharide transport</keyword>
<dbReference type="Proteomes" id="UP001501523">
    <property type="component" value="Unassembled WGS sequence"/>
</dbReference>
<dbReference type="PANTHER" id="PTHR30413">
    <property type="entry name" value="INNER MEMBRANE TRANSPORT PERMEASE"/>
    <property type="match status" value="1"/>
</dbReference>
<reference evidence="12" key="1">
    <citation type="journal article" date="2019" name="Int. J. Syst. Evol. Microbiol.">
        <title>The Global Catalogue of Microorganisms (GCM) 10K type strain sequencing project: providing services to taxonomists for standard genome sequencing and annotation.</title>
        <authorList>
            <consortium name="The Broad Institute Genomics Platform"/>
            <consortium name="The Broad Institute Genome Sequencing Center for Infectious Disease"/>
            <person name="Wu L."/>
            <person name="Ma J."/>
        </authorList>
    </citation>
    <scope>NUCLEOTIDE SEQUENCE [LARGE SCALE GENOMIC DNA]</scope>
    <source>
        <strain evidence="12">JCM 15421</strain>
    </source>
</reference>
<sequence>MSAAALTLRFFRRELSNRFAGSFSGGLWALFQPLLQLAITSFVFVNVFKARVPGADTLGYVPFLATALWPWTAFAEAVLRSTTAIQDNAALIGKVALPREILVLASVGTSFAIHIVGFVVIVLVLAFAGQGIHLAGLLPALLLYLPLAALALGIALISASVQIFVRDLVQALGQLLPLLMFGAPVYYDRAQLPERFRGWLDFNPFTFYAESFRALLLDHGSFNFRHLAIALVIAAAALPIGHRLFRRLDPHFEDFL</sequence>
<name>A0ABP3TP15_9GAMM</name>
<keyword evidence="8 9" id="KW-0472">Membrane</keyword>
<feature type="domain" description="ABC transmembrane type-2" evidence="10">
    <location>
        <begin position="24"/>
        <end position="248"/>
    </location>
</feature>
<gene>
    <name evidence="11" type="ORF">GCM10009105_18610</name>
</gene>
<evidence type="ECO:0000259" key="10">
    <source>
        <dbReference type="PROSITE" id="PS51012"/>
    </source>
</evidence>
<evidence type="ECO:0000256" key="7">
    <source>
        <dbReference type="ARBA" id="ARBA00023047"/>
    </source>
</evidence>
<feature type="transmembrane region" description="Helical" evidence="9">
    <location>
        <begin position="101"/>
        <end position="128"/>
    </location>
</feature>
<comment type="subcellular location">
    <subcellularLocation>
        <location evidence="9">Cell inner membrane</location>
        <topology evidence="9">Multi-pass membrane protein</topology>
    </subcellularLocation>
    <subcellularLocation>
        <location evidence="1">Cell membrane</location>
        <topology evidence="1">Multi-pass membrane protein</topology>
    </subcellularLocation>
</comment>
<feature type="transmembrane region" description="Helical" evidence="9">
    <location>
        <begin position="60"/>
        <end position="80"/>
    </location>
</feature>
<evidence type="ECO:0000256" key="1">
    <source>
        <dbReference type="ARBA" id="ARBA00004651"/>
    </source>
</evidence>
<organism evidence="11 12">
    <name type="scientific">Dokdonella soli</name>
    <dbReference type="NCBI Taxonomy" id="529810"/>
    <lineage>
        <taxon>Bacteria</taxon>
        <taxon>Pseudomonadati</taxon>
        <taxon>Pseudomonadota</taxon>
        <taxon>Gammaproteobacteria</taxon>
        <taxon>Lysobacterales</taxon>
        <taxon>Rhodanobacteraceae</taxon>
        <taxon>Dokdonella</taxon>
    </lineage>
</organism>
<evidence type="ECO:0000256" key="9">
    <source>
        <dbReference type="RuleBase" id="RU361157"/>
    </source>
</evidence>
<comment type="caution">
    <text evidence="11">The sequence shown here is derived from an EMBL/GenBank/DDBJ whole genome shotgun (WGS) entry which is preliminary data.</text>
</comment>
<keyword evidence="5 9" id="KW-0812">Transmembrane</keyword>
<protein>
    <recommendedName>
        <fullName evidence="9">Transport permease protein</fullName>
    </recommendedName>
</protein>
<dbReference type="InterPro" id="IPR013525">
    <property type="entry name" value="ABC2_TM"/>
</dbReference>
<dbReference type="InterPro" id="IPR047817">
    <property type="entry name" value="ABC2_TM_bact-type"/>
</dbReference>
<evidence type="ECO:0000256" key="5">
    <source>
        <dbReference type="ARBA" id="ARBA00022692"/>
    </source>
</evidence>
<proteinExistence type="inferred from homology"/>
<keyword evidence="4 9" id="KW-1003">Cell membrane</keyword>
<dbReference type="RefSeq" id="WP_343789965.1">
    <property type="nucleotide sequence ID" value="NZ_BAAAEU010000007.1"/>
</dbReference>
<dbReference type="PROSITE" id="PS51012">
    <property type="entry name" value="ABC_TM2"/>
    <property type="match status" value="1"/>
</dbReference>
<dbReference type="Pfam" id="PF01061">
    <property type="entry name" value="ABC2_membrane"/>
    <property type="match status" value="1"/>
</dbReference>
<evidence type="ECO:0000313" key="11">
    <source>
        <dbReference type="EMBL" id="GAA0714260.1"/>
    </source>
</evidence>
<keyword evidence="3 9" id="KW-0813">Transport</keyword>
<evidence type="ECO:0000256" key="2">
    <source>
        <dbReference type="ARBA" id="ARBA00007783"/>
    </source>
</evidence>
<keyword evidence="6 9" id="KW-1133">Transmembrane helix</keyword>
<dbReference type="EMBL" id="BAAAEU010000007">
    <property type="protein sequence ID" value="GAA0714260.1"/>
    <property type="molecule type" value="Genomic_DNA"/>
</dbReference>
<accession>A0ABP3TP15</accession>
<keyword evidence="7" id="KW-0762">Sugar transport</keyword>
<dbReference type="PANTHER" id="PTHR30413:SF10">
    <property type="entry name" value="CAPSULE POLYSACCHARIDE EXPORT INNER-MEMBRANE PROTEIN CTRC"/>
    <property type="match status" value="1"/>
</dbReference>
<evidence type="ECO:0000256" key="8">
    <source>
        <dbReference type="ARBA" id="ARBA00023136"/>
    </source>
</evidence>
<feature type="transmembrane region" description="Helical" evidence="9">
    <location>
        <begin position="222"/>
        <end position="241"/>
    </location>
</feature>
<evidence type="ECO:0000256" key="4">
    <source>
        <dbReference type="ARBA" id="ARBA00022475"/>
    </source>
</evidence>